<evidence type="ECO:0000313" key="3">
    <source>
        <dbReference type="Proteomes" id="UP000315759"/>
    </source>
</evidence>
<evidence type="ECO:0000313" key="2">
    <source>
        <dbReference type="EMBL" id="TQR87169.1"/>
    </source>
</evidence>
<accession>A0A544W4J8</accession>
<dbReference type="EMBL" id="VIFX01000007">
    <property type="protein sequence ID" value="TQR87169.1"/>
    <property type="molecule type" value="Genomic_DNA"/>
</dbReference>
<feature type="chain" id="PRO_5021955526" evidence="1">
    <location>
        <begin position="18"/>
        <end position="73"/>
    </location>
</feature>
<comment type="caution">
    <text evidence="2">The sequence shown here is derived from an EMBL/GenBank/DDBJ whole genome shotgun (WGS) entry which is preliminary data.</text>
</comment>
<evidence type="ECO:0000256" key="1">
    <source>
        <dbReference type="SAM" id="SignalP"/>
    </source>
</evidence>
<proteinExistence type="predicted"/>
<name>A0A544W4J8_9MYCO</name>
<feature type="signal peptide" evidence="1">
    <location>
        <begin position="1"/>
        <end position="17"/>
    </location>
</feature>
<reference evidence="2 3" key="1">
    <citation type="submission" date="2018-10" db="EMBL/GenBank/DDBJ databases">
        <title>Draft genome of Mycobacterium hodleri strain B.</title>
        <authorList>
            <person name="Amande T.J."/>
            <person name="Mcgenity T.J."/>
        </authorList>
    </citation>
    <scope>NUCLEOTIDE SEQUENCE [LARGE SCALE GENOMIC DNA]</scope>
    <source>
        <strain evidence="2 3">B</strain>
    </source>
</reference>
<dbReference type="RefSeq" id="WP_142551420.1">
    <property type="nucleotide sequence ID" value="NZ_VIFX01000007.1"/>
</dbReference>
<gene>
    <name evidence="2" type="ORF">D8S82_07140</name>
</gene>
<keyword evidence="3" id="KW-1185">Reference proteome</keyword>
<organism evidence="2 3">
    <name type="scientific">Mycolicibacterium hodleri</name>
    <dbReference type="NCBI Taxonomy" id="49897"/>
    <lineage>
        <taxon>Bacteria</taxon>
        <taxon>Bacillati</taxon>
        <taxon>Actinomycetota</taxon>
        <taxon>Actinomycetes</taxon>
        <taxon>Mycobacteriales</taxon>
        <taxon>Mycobacteriaceae</taxon>
        <taxon>Mycolicibacterium</taxon>
    </lineage>
</organism>
<sequence length="73" mass="8298">MNVILAFLILSAPFALAALLSWASHRNDMLRGHLVRQFGDPDWYRVQHDADAARTRFENVPAWPASGRTGEHR</sequence>
<dbReference type="Proteomes" id="UP000315759">
    <property type="component" value="Unassembled WGS sequence"/>
</dbReference>
<protein>
    <submittedName>
        <fullName evidence="2">Uncharacterized protein</fullName>
    </submittedName>
</protein>
<dbReference type="AlphaFoldDB" id="A0A544W4J8"/>
<keyword evidence="1" id="KW-0732">Signal</keyword>